<gene>
    <name evidence="5" type="ORF">NCTC10437_05695</name>
</gene>
<dbReference type="Proteomes" id="UP000279306">
    <property type="component" value="Chromosome"/>
</dbReference>
<evidence type="ECO:0000256" key="3">
    <source>
        <dbReference type="SAM" id="SignalP"/>
    </source>
</evidence>
<dbReference type="OrthoDB" id="442188at2"/>
<feature type="domain" description="NADH:ubiquinone oxidoreductase intermediate-associated protein 30" evidence="4">
    <location>
        <begin position="67"/>
        <end position="219"/>
    </location>
</feature>
<evidence type="ECO:0000256" key="2">
    <source>
        <dbReference type="SAM" id="MobiDB-lite"/>
    </source>
</evidence>
<feature type="signal peptide" evidence="3">
    <location>
        <begin position="1"/>
        <end position="19"/>
    </location>
</feature>
<dbReference type="PANTHER" id="PTHR13194">
    <property type="entry name" value="COMPLEX I INTERMEDIATE-ASSOCIATED PROTEIN 30"/>
    <property type="match status" value="1"/>
</dbReference>
<dbReference type="Pfam" id="PF08547">
    <property type="entry name" value="CIA30"/>
    <property type="match status" value="1"/>
</dbReference>
<protein>
    <submittedName>
        <fullName evidence="5">Complex I intermediate-associated protein 30 (CIA30)</fullName>
    </submittedName>
</protein>
<reference evidence="5 6" key="1">
    <citation type="submission" date="2018-12" db="EMBL/GenBank/DDBJ databases">
        <authorList>
            <consortium name="Pathogen Informatics"/>
        </authorList>
    </citation>
    <scope>NUCLEOTIDE SEQUENCE [LARGE SCALE GENOMIC DNA]</scope>
    <source>
        <strain evidence="5 6">NCTC10437</strain>
    </source>
</reference>
<name>A0A3S4U2G5_MYCAU</name>
<organism evidence="5 6">
    <name type="scientific">Mycolicibacterium aurum</name>
    <name type="common">Mycobacterium aurum</name>
    <dbReference type="NCBI Taxonomy" id="1791"/>
    <lineage>
        <taxon>Bacteria</taxon>
        <taxon>Bacillati</taxon>
        <taxon>Actinomycetota</taxon>
        <taxon>Actinomycetes</taxon>
        <taxon>Mycobacteriales</taxon>
        <taxon>Mycobacteriaceae</taxon>
        <taxon>Mycolicibacterium</taxon>
    </lineage>
</organism>
<accession>A0A3S4U2G5</accession>
<dbReference type="PROSITE" id="PS51257">
    <property type="entry name" value="PROKAR_LIPOPROTEIN"/>
    <property type="match status" value="1"/>
</dbReference>
<sequence>MSAQTGRRLPRGLFSIAFAGVAFLSVSCGSSGQTADADATTNTPETLQSSEAPTVPDGAGVVLVDLDDAGEVATWTTVNDPVMGGKSASTITFGDGALVFSGTISLDNNGGFASARSPQDPDMGRKAAAATSLRVHARGDGKTYLLKVGTEGQPWSYVQRFPTEAGVQRIYDLPVGGFEPVGMRLDPAPDAPQKLDPSTIDEVAVYILDKQQGPFEISVSTIDATS</sequence>
<dbReference type="PANTHER" id="PTHR13194:SF19">
    <property type="entry name" value="NAD(P)-BINDING ROSSMANN-FOLD SUPERFAMILY PROTEIN"/>
    <property type="match status" value="1"/>
</dbReference>
<dbReference type="InterPro" id="IPR039131">
    <property type="entry name" value="NDUFAF1"/>
</dbReference>
<comment type="similarity">
    <text evidence="1">Belongs to the CIA30 family.</text>
</comment>
<dbReference type="SUPFAM" id="SSF49785">
    <property type="entry name" value="Galactose-binding domain-like"/>
    <property type="match status" value="1"/>
</dbReference>
<dbReference type="KEGG" id="mauu:NCTC10437_05695"/>
<feature type="compositionally biased region" description="Polar residues" evidence="2">
    <location>
        <begin position="33"/>
        <end position="52"/>
    </location>
</feature>
<dbReference type="InterPro" id="IPR008979">
    <property type="entry name" value="Galactose-bd-like_sf"/>
</dbReference>
<feature type="region of interest" description="Disordered" evidence="2">
    <location>
        <begin position="33"/>
        <end position="56"/>
    </location>
</feature>
<dbReference type="AlphaFoldDB" id="A0A3S4U2G5"/>
<feature type="chain" id="PRO_5038510439" evidence="3">
    <location>
        <begin position="20"/>
        <end position="226"/>
    </location>
</feature>
<keyword evidence="3" id="KW-0732">Signal</keyword>
<evidence type="ECO:0000313" key="6">
    <source>
        <dbReference type="Proteomes" id="UP000279306"/>
    </source>
</evidence>
<evidence type="ECO:0000313" key="5">
    <source>
        <dbReference type="EMBL" id="VEG58663.1"/>
    </source>
</evidence>
<proteinExistence type="inferred from homology"/>
<dbReference type="InterPro" id="IPR013857">
    <property type="entry name" value="NADH-UbQ_OxRdtase-assoc_prot30"/>
</dbReference>
<evidence type="ECO:0000256" key="1">
    <source>
        <dbReference type="ARBA" id="ARBA00007884"/>
    </source>
</evidence>
<dbReference type="STRING" id="1791.GCA_001049355_01567"/>
<dbReference type="RefSeq" id="WP_048631585.1">
    <property type="nucleotide sequence ID" value="NZ_CVQQ01000003.1"/>
</dbReference>
<keyword evidence="6" id="KW-1185">Reference proteome</keyword>
<evidence type="ECO:0000259" key="4">
    <source>
        <dbReference type="Pfam" id="PF08547"/>
    </source>
</evidence>
<dbReference type="EMBL" id="LR134356">
    <property type="protein sequence ID" value="VEG58663.1"/>
    <property type="molecule type" value="Genomic_DNA"/>
</dbReference>